<evidence type="ECO:0000313" key="2">
    <source>
        <dbReference type="Proteomes" id="UP001066276"/>
    </source>
</evidence>
<reference evidence="1" key="1">
    <citation type="journal article" date="2022" name="bioRxiv">
        <title>Sequencing and chromosome-scale assembly of the giantPleurodeles waltlgenome.</title>
        <authorList>
            <person name="Brown T."/>
            <person name="Elewa A."/>
            <person name="Iarovenko S."/>
            <person name="Subramanian E."/>
            <person name="Araus A.J."/>
            <person name="Petzold A."/>
            <person name="Susuki M."/>
            <person name="Suzuki K.-i.T."/>
            <person name="Hayashi T."/>
            <person name="Toyoda A."/>
            <person name="Oliveira C."/>
            <person name="Osipova E."/>
            <person name="Leigh N.D."/>
            <person name="Simon A."/>
            <person name="Yun M.H."/>
        </authorList>
    </citation>
    <scope>NUCLEOTIDE SEQUENCE</scope>
    <source>
        <strain evidence="1">20211129_DDA</strain>
        <tissue evidence="1">Liver</tissue>
    </source>
</reference>
<keyword evidence="2" id="KW-1185">Reference proteome</keyword>
<dbReference type="EMBL" id="JANPWB010000012">
    <property type="protein sequence ID" value="KAJ1119802.1"/>
    <property type="molecule type" value="Genomic_DNA"/>
</dbReference>
<dbReference type="Proteomes" id="UP001066276">
    <property type="component" value="Chromosome 8"/>
</dbReference>
<comment type="caution">
    <text evidence="1">The sequence shown here is derived from an EMBL/GenBank/DDBJ whole genome shotgun (WGS) entry which is preliminary data.</text>
</comment>
<name>A0AAV7NUV8_PLEWA</name>
<proteinExistence type="predicted"/>
<evidence type="ECO:0000313" key="1">
    <source>
        <dbReference type="EMBL" id="KAJ1119802.1"/>
    </source>
</evidence>
<dbReference type="AlphaFoldDB" id="A0AAV7NUV8"/>
<gene>
    <name evidence="1" type="ORF">NDU88_007987</name>
</gene>
<organism evidence="1 2">
    <name type="scientific">Pleurodeles waltl</name>
    <name type="common">Iberian ribbed newt</name>
    <dbReference type="NCBI Taxonomy" id="8319"/>
    <lineage>
        <taxon>Eukaryota</taxon>
        <taxon>Metazoa</taxon>
        <taxon>Chordata</taxon>
        <taxon>Craniata</taxon>
        <taxon>Vertebrata</taxon>
        <taxon>Euteleostomi</taxon>
        <taxon>Amphibia</taxon>
        <taxon>Batrachia</taxon>
        <taxon>Caudata</taxon>
        <taxon>Salamandroidea</taxon>
        <taxon>Salamandridae</taxon>
        <taxon>Pleurodelinae</taxon>
        <taxon>Pleurodeles</taxon>
    </lineage>
</organism>
<protein>
    <submittedName>
        <fullName evidence="1">Uncharacterized protein</fullName>
    </submittedName>
</protein>
<sequence length="156" mass="16471">MPSLLSSMILSVHDNFSEPGRSQAPASFHGGATTQRLPVWILQCPGSGITRSHRLPHASSEAVFHHLARRRICAPTVPPLLGLQACREEARATGPSPASPVLVPSSVAPGVEATVPVVTPGEGTQALWPRLPLLLLQTSLATLLGSEHTPPLEPRL</sequence>
<accession>A0AAV7NUV8</accession>